<dbReference type="GO" id="GO:2000779">
    <property type="term" value="P:regulation of double-strand break repair"/>
    <property type="evidence" value="ECO:0007669"/>
    <property type="project" value="TreeGrafter"/>
</dbReference>
<dbReference type="AlphaFoldDB" id="A0A9E7JUQ6"/>
<dbReference type="PANTHER" id="PTHR13468">
    <property type="entry name" value="DEK PROTEIN"/>
    <property type="match status" value="1"/>
</dbReference>
<reference evidence="2" key="1">
    <citation type="submission" date="2022-05" db="EMBL/GenBank/DDBJ databases">
        <title>The Musa troglodytarum L. genome provides insights into the mechanism of non-climacteric behaviour and enrichment of carotenoids.</title>
        <authorList>
            <person name="Wang J."/>
        </authorList>
    </citation>
    <scope>NUCLEOTIDE SEQUENCE</scope>
    <source>
        <tissue evidence="2">Leaf</tissue>
    </source>
</reference>
<accession>A0A9E7JUQ6</accession>
<evidence type="ECO:0000256" key="1">
    <source>
        <dbReference type="SAM" id="MobiDB-lite"/>
    </source>
</evidence>
<dbReference type="InterPro" id="IPR044198">
    <property type="entry name" value="DEK"/>
</dbReference>
<dbReference type="GO" id="GO:0003677">
    <property type="term" value="F:DNA binding"/>
    <property type="evidence" value="ECO:0007669"/>
    <property type="project" value="InterPro"/>
</dbReference>
<proteinExistence type="predicted"/>
<dbReference type="EMBL" id="CP097506">
    <property type="protein sequence ID" value="URD95117.1"/>
    <property type="molecule type" value="Genomic_DNA"/>
</dbReference>
<feature type="compositionally biased region" description="Basic and acidic residues" evidence="1">
    <location>
        <begin position="193"/>
        <end position="203"/>
    </location>
</feature>
<feature type="compositionally biased region" description="Polar residues" evidence="1">
    <location>
        <begin position="213"/>
        <end position="225"/>
    </location>
</feature>
<sequence>MTGEGTATDAEGATASNIGNPQLEDKSVIRDTAREDEQTDVDEKKEAKEMDIDGQEKSKGKKDVTEDDHVLEQGGEEDTKNVNTVEPGDVKMADAEDVKDEEKGGKTVGQGVQDANENDVNQDEDVGTTEKKVNEHKGGDGSKKKWSGPKKRLDKDGETKARKLLASPVSSIERPVRERKTVERLVEVIEKEPNKEFQVEKGRGTPLKDIPNGSRTSGDSTSTFV</sequence>
<feature type="region of interest" description="Disordered" evidence="1">
    <location>
        <begin position="1"/>
        <end position="171"/>
    </location>
</feature>
<dbReference type="OrthoDB" id="370884at2759"/>
<feature type="compositionally biased region" description="Basic and acidic residues" evidence="1">
    <location>
        <begin position="23"/>
        <end position="71"/>
    </location>
</feature>
<evidence type="ECO:0000313" key="2">
    <source>
        <dbReference type="EMBL" id="URD95117.1"/>
    </source>
</evidence>
<protein>
    <submittedName>
        <fullName evidence="2">DEK C terminal domain</fullName>
    </submittedName>
</protein>
<feature type="compositionally biased region" description="Basic and acidic residues" evidence="1">
    <location>
        <begin position="151"/>
        <end position="161"/>
    </location>
</feature>
<gene>
    <name evidence="2" type="ORF">MUK42_09075</name>
</gene>
<dbReference type="GO" id="GO:0006325">
    <property type="term" value="P:chromatin organization"/>
    <property type="evidence" value="ECO:0007669"/>
    <property type="project" value="InterPro"/>
</dbReference>
<feature type="compositionally biased region" description="Basic and acidic residues" evidence="1">
    <location>
        <begin position="88"/>
        <end position="105"/>
    </location>
</feature>
<feature type="region of interest" description="Disordered" evidence="1">
    <location>
        <begin position="193"/>
        <end position="225"/>
    </location>
</feature>
<dbReference type="Proteomes" id="UP001055439">
    <property type="component" value="Chromosome 4"/>
</dbReference>
<dbReference type="GO" id="GO:0005634">
    <property type="term" value="C:nucleus"/>
    <property type="evidence" value="ECO:0007669"/>
    <property type="project" value="TreeGrafter"/>
</dbReference>
<evidence type="ECO:0000313" key="3">
    <source>
        <dbReference type="Proteomes" id="UP001055439"/>
    </source>
</evidence>
<feature type="compositionally biased region" description="Basic and acidic residues" evidence="1">
    <location>
        <begin position="128"/>
        <end position="143"/>
    </location>
</feature>
<name>A0A9E7JUQ6_9LILI</name>
<feature type="compositionally biased region" description="Acidic residues" evidence="1">
    <location>
        <begin position="116"/>
        <end position="127"/>
    </location>
</feature>
<feature type="compositionally biased region" description="Low complexity" evidence="1">
    <location>
        <begin position="1"/>
        <end position="15"/>
    </location>
</feature>
<dbReference type="PANTHER" id="PTHR13468:SF23">
    <property type="entry name" value="EXPRESSED PROTEIN"/>
    <property type="match status" value="1"/>
</dbReference>
<dbReference type="GO" id="GO:0042393">
    <property type="term" value="F:histone binding"/>
    <property type="evidence" value="ECO:0007669"/>
    <property type="project" value="TreeGrafter"/>
</dbReference>
<organism evidence="2 3">
    <name type="scientific">Musa troglodytarum</name>
    <name type="common">fe'i banana</name>
    <dbReference type="NCBI Taxonomy" id="320322"/>
    <lineage>
        <taxon>Eukaryota</taxon>
        <taxon>Viridiplantae</taxon>
        <taxon>Streptophyta</taxon>
        <taxon>Embryophyta</taxon>
        <taxon>Tracheophyta</taxon>
        <taxon>Spermatophyta</taxon>
        <taxon>Magnoliopsida</taxon>
        <taxon>Liliopsida</taxon>
        <taxon>Zingiberales</taxon>
        <taxon>Musaceae</taxon>
        <taxon>Musa</taxon>
    </lineage>
</organism>
<keyword evidence="3" id="KW-1185">Reference proteome</keyword>